<dbReference type="GO" id="GO:0006412">
    <property type="term" value="P:translation"/>
    <property type="evidence" value="ECO:0007669"/>
    <property type="project" value="InterPro"/>
</dbReference>
<comment type="subcellular location">
    <subcellularLocation>
        <location evidence="1">Mitochondrion</location>
    </subcellularLocation>
</comment>
<dbReference type="GO" id="GO:0003735">
    <property type="term" value="F:structural constituent of ribosome"/>
    <property type="evidence" value="ECO:0007669"/>
    <property type="project" value="InterPro"/>
</dbReference>
<reference evidence="8" key="2">
    <citation type="submission" date="2025-09" db="UniProtKB">
        <authorList>
            <consortium name="Ensembl"/>
        </authorList>
    </citation>
    <scope>IDENTIFICATION</scope>
</reference>
<feature type="domain" description="Small ribosomal subunit protein mS23 conserved" evidence="7">
    <location>
        <begin position="2"/>
        <end position="100"/>
    </location>
</feature>
<dbReference type="PANTHER" id="PTHR15925">
    <property type="entry name" value="MITOCHONDRIAL RIBOSOMAL PROTEIN S23"/>
    <property type="match status" value="1"/>
</dbReference>
<evidence type="ECO:0000256" key="1">
    <source>
        <dbReference type="ARBA" id="ARBA00004173"/>
    </source>
</evidence>
<dbReference type="GO" id="GO:0005739">
    <property type="term" value="C:mitochondrion"/>
    <property type="evidence" value="ECO:0007669"/>
    <property type="project" value="InterPro"/>
</dbReference>
<protein>
    <recommendedName>
        <fullName evidence="6">Small ribosomal subunit protein mS23</fullName>
    </recommendedName>
</protein>
<accession>A0A8C3FV14</accession>
<dbReference type="Proteomes" id="UP000694380">
    <property type="component" value="Unplaced"/>
</dbReference>
<comment type="similarity">
    <text evidence="2">Belongs to the mitochondrion-specific ribosomal protein mS23 family.</text>
</comment>
<evidence type="ECO:0000313" key="9">
    <source>
        <dbReference type="Proteomes" id="UP000694380"/>
    </source>
</evidence>
<reference evidence="8" key="1">
    <citation type="submission" date="2025-08" db="UniProtKB">
        <authorList>
            <consortium name="Ensembl"/>
        </authorList>
    </citation>
    <scope>IDENTIFICATION</scope>
</reference>
<dbReference type="InterPro" id="IPR023611">
    <property type="entry name" value="mS23_dom_met"/>
</dbReference>
<dbReference type="GO" id="GO:0005840">
    <property type="term" value="C:ribosome"/>
    <property type="evidence" value="ECO:0007669"/>
    <property type="project" value="InterPro"/>
</dbReference>
<evidence type="ECO:0000256" key="6">
    <source>
        <dbReference type="ARBA" id="ARBA00035137"/>
    </source>
</evidence>
<dbReference type="AlphaFoldDB" id="A0A8C3FV14"/>
<sequence length="307" mass="35124">MAGSRLEKLGTVFTRTRDLLRSRVLAEAQKPLWFDVYAAFPPLREPVYREPGQRYGKVKDVIPPILYQEDEIRATFYEAYGNGPKAFELSQLNFKSTCQRAYTCKSLTVRRARRTSWSFYTHLPGKRWWQRRQLSEELSTQGKLESEASVCVISTPGMRTPNKKLARSRFKCWTPAFILLDPYLQLITVHCTRAGFQALAFVGDRRLDESLDTLSTAEKHTISNCPPASNVYEEYGHSKKGLSMWRTTILAAPCKLEQWSLPTDGRGNHSEISGSIFWKALSQLQISNSIVLEKLIIRTIPPPIDFN</sequence>
<evidence type="ECO:0000256" key="2">
    <source>
        <dbReference type="ARBA" id="ARBA00009864"/>
    </source>
</evidence>
<dbReference type="InterPro" id="IPR019520">
    <property type="entry name" value="Ribosomal_mS23_met"/>
</dbReference>
<dbReference type="Pfam" id="PF10484">
    <property type="entry name" value="MRP-S23"/>
    <property type="match status" value="1"/>
</dbReference>
<evidence type="ECO:0000256" key="3">
    <source>
        <dbReference type="ARBA" id="ARBA00022980"/>
    </source>
</evidence>
<keyword evidence="4" id="KW-0496">Mitochondrion</keyword>
<gene>
    <name evidence="8" type="primary">MRPS23</name>
</gene>
<dbReference type="InterPro" id="IPR059242">
    <property type="entry name" value="mS23_dom"/>
</dbReference>
<dbReference type="Ensembl" id="ENSCPBT00000015710.1">
    <property type="protein sequence ID" value="ENSCPBP00000013227.1"/>
    <property type="gene ID" value="ENSCPBG00000009923.1"/>
</dbReference>
<keyword evidence="3" id="KW-0689">Ribosomal protein</keyword>
<evidence type="ECO:0000256" key="4">
    <source>
        <dbReference type="ARBA" id="ARBA00023128"/>
    </source>
</evidence>
<proteinExistence type="inferred from homology"/>
<organism evidence="8 9">
    <name type="scientific">Chrysemys picta bellii</name>
    <name type="common">Western painted turtle</name>
    <name type="synonym">Emys bellii</name>
    <dbReference type="NCBI Taxonomy" id="8478"/>
    <lineage>
        <taxon>Eukaryota</taxon>
        <taxon>Metazoa</taxon>
        <taxon>Chordata</taxon>
        <taxon>Craniata</taxon>
        <taxon>Vertebrata</taxon>
        <taxon>Euteleostomi</taxon>
        <taxon>Archelosauria</taxon>
        <taxon>Testudinata</taxon>
        <taxon>Testudines</taxon>
        <taxon>Cryptodira</taxon>
        <taxon>Durocryptodira</taxon>
        <taxon>Testudinoidea</taxon>
        <taxon>Emydidae</taxon>
        <taxon>Chrysemys</taxon>
    </lineage>
</organism>
<keyword evidence="5" id="KW-0687">Ribonucleoprotein</keyword>
<evidence type="ECO:0000259" key="7">
    <source>
        <dbReference type="Pfam" id="PF10484"/>
    </source>
</evidence>
<name>A0A8C3FV14_CHRPI</name>
<dbReference type="PANTHER" id="PTHR15925:SF2">
    <property type="entry name" value="SMALL RIBOSOMAL SUBUNIT PROTEIN MS23"/>
    <property type="match status" value="1"/>
</dbReference>
<evidence type="ECO:0000313" key="8">
    <source>
        <dbReference type="Ensembl" id="ENSCPBP00000013227.1"/>
    </source>
</evidence>
<keyword evidence="9" id="KW-1185">Reference proteome</keyword>
<dbReference type="GeneTree" id="ENSGT00390000009030"/>
<evidence type="ECO:0000256" key="5">
    <source>
        <dbReference type="ARBA" id="ARBA00023274"/>
    </source>
</evidence>
<dbReference type="CDD" id="cd23701">
    <property type="entry name" value="At1g26750"/>
    <property type="match status" value="1"/>
</dbReference>